<evidence type="ECO:0000313" key="2">
    <source>
        <dbReference type="Proteomes" id="UP000189733"/>
    </source>
</evidence>
<gene>
    <name evidence="1" type="ORF">SAMN02745702_01090</name>
</gene>
<reference evidence="1 2" key="1">
    <citation type="submission" date="2017-02" db="EMBL/GenBank/DDBJ databases">
        <authorList>
            <person name="Peterson S.W."/>
        </authorList>
    </citation>
    <scope>NUCLEOTIDE SEQUENCE [LARGE SCALE GENOMIC DNA]</scope>
    <source>
        <strain evidence="1 2">DSM 18034</strain>
    </source>
</reference>
<proteinExistence type="predicted"/>
<dbReference type="EMBL" id="FUYA01000003">
    <property type="protein sequence ID" value="SKA69284.1"/>
    <property type="molecule type" value="Genomic_DNA"/>
</dbReference>
<dbReference type="STRING" id="1121442.SAMN02745702_01090"/>
<keyword evidence="2" id="KW-1185">Reference proteome</keyword>
<accession>A0A1T4VWB8</accession>
<name>A0A1T4VWB8_9BACT</name>
<sequence length="123" mass="14114">MTLLYDRHRGRICCRWKEPVTMRFQGKDITIERQKTGSVRVSDLGTLSKRDLNSIKGSDRAVAISMFHKALLRDGVFTRDYVPSVCHVCGTSHDVRACFDSESQQLTWLCRVHDKRLGMLKVS</sequence>
<protein>
    <submittedName>
        <fullName evidence="1">Uncharacterized protein</fullName>
    </submittedName>
</protein>
<dbReference type="Proteomes" id="UP000189733">
    <property type="component" value="Unassembled WGS sequence"/>
</dbReference>
<evidence type="ECO:0000313" key="1">
    <source>
        <dbReference type="EMBL" id="SKA69284.1"/>
    </source>
</evidence>
<organism evidence="1 2">
    <name type="scientific">Desulfobaculum bizertense DSM 18034</name>
    <dbReference type="NCBI Taxonomy" id="1121442"/>
    <lineage>
        <taxon>Bacteria</taxon>
        <taxon>Pseudomonadati</taxon>
        <taxon>Thermodesulfobacteriota</taxon>
        <taxon>Desulfovibrionia</taxon>
        <taxon>Desulfovibrionales</taxon>
        <taxon>Desulfovibrionaceae</taxon>
        <taxon>Desulfobaculum</taxon>
    </lineage>
</organism>
<dbReference type="AlphaFoldDB" id="A0A1T4VWB8"/>